<dbReference type="AlphaFoldDB" id="A0A482WG23"/>
<organism evidence="12 13">
    <name type="scientific">Laodelphax striatellus</name>
    <name type="common">Small brown planthopper</name>
    <name type="synonym">Delphax striatella</name>
    <dbReference type="NCBI Taxonomy" id="195883"/>
    <lineage>
        <taxon>Eukaryota</taxon>
        <taxon>Metazoa</taxon>
        <taxon>Ecdysozoa</taxon>
        <taxon>Arthropoda</taxon>
        <taxon>Hexapoda</taxon>
        <taxon>Insecta</taxon>
        <taxon>Pterygota</taxon>
        <taxon>Neoptera</taxon>
        <taxon>Paraneoptera</taxon>
        <taxon>Hemiptera</taxon>
        <taxon>Auchenorrhyncha</taxon>
        <taxon>Fulgoroidea</taxon>
        <taxon>Delphacidae</taxon>
        <taxon>Criomorphinae</taxon>
        <taxon>Laodelphax</taxon>
    </lineage>
</organism>
<dbReference type="GO" id="GO:0005737">
    <property type="term" value="C:cytoplasm"/>
    <property type="evidence" value="ECO:0007669"/>
    <property type="project" value="UniProtKB-SubCell"/>
</dbReference>
<keyword evidence="13" id="KW-1185">Reference proteome</keyword>
<dbReference type="Proteomes" id="UP000291343">
    <property type="component" value="Unassembled WGS sequence"/>
</dbReference>
<evidence type="ECO:0000256" key="10">
    <source>
        <dbReference type="ARBA" id="ARBA00023306"/>
    </source>
</evidence>
<keyword evidence="7" id="KW-0132">Cell division</keyword>
<evidence type="ECO:0000256" key="2">
    <source>
        <dbReference type="ARBA" id="ARBA00004496"/>
    </source>
</evidence>
<evidence type="ECO:0000256" key="7">
    <source>
        <dbReference type="ARBA" id="ARBA00022618"/>
    </source>
</evidence>
<evidence type="ECO:0000256" key="4">
    <source>
        <dbReference type="ARBA" id="ARBA00016065"/>
    </source>
</evidence>
<dbReference type="PANTHER" id="PTHR13108">
    <property type="entry name" value="CONDENSIN COMPLEX SUBUNIT 2"/>
    <property type="match status" value="1"/>
</dbReference>
<keyword evidence="8" id="KW-0498">Mitosis</keyword>
<dbReference type="PANTHER" id="PTHR13108:SF9">
    <property type="entry name" value="CONDENSIN COMPLEX SUBUNIT 2"/>
    <property type="match status" value="1"/>
</dbReference>
<reference evidence="12 13" key="1">
    <citation type="journal article" date="2017" name="Gigascience">
        <title>Genome sequence of the small brown planthopper, Laodelphax striatellus.</title>
        <authorList>
            <person name="Zhu J."/>
            <person name="Jiang F."/>
            <person name="Wang X."/>
            <person name="Yang P."/>
            <person name="Bao Y."/>
            <person name="Zhao W."/>
            <person name="Wang W."/>
            <person name="Lu H."/>
            <person name="Wang Q."/>
            <person name="Cui N."/>
            <person name="Li J."/>
            <person name="Chen X."/>
            <person name="Luo L."/>
            <person name="Yu J."/>
            <person name="Kang L."/>
            <person name="Cui F."/>
        </authorList>
    </citation>
    <scope>NUCLEOTIDE SEQUENCE [LARGE SCALE GENOMIC DNA]</scope>
    <source>
        <strain evidence="12">Lst14</strain>
    </source>
</reference>
<keyword evidence="6" id="KW-0963">Cytoplasm</keyword>
<comment type="similarity">
    <text evidence="3">Belongs to the CND2 (condensin subunit 2) family.</text>
</comment>
<feature type="compositionally biased region" description="Acidic residues" evidence="11">
    <location>
        <begin position="35"/>
        <end position="45"/>
    </location>
</feature>
<feature type="compositionally biased region" description="Basic residues" evidence="11">
    <location>
        <begin position="16"/>
        <end position="30"/>
    </location>
</feature>
<dbReference type="GO" id="GO:0007076">
    <property type="term" value="P:mitotic chromosome condensation"/>
    <property type="evidence" value="ECO:0007669"/>
    <property type="project" value="InterPro"/>
</dbReference>
<evidence type="ECO:0000256" key="5">
    <source>
        <dbReference type="ARBA" id="ARBA00022454"/>
    </source>
</evidence>
<dbReference type="GO" id="GO:0003682">
    <property type="term" value="F:chromatin binding"/>
    <property type="evidence" value="ECO:0007669"/>
    <property type="project" value="TreeGrafter"/>
</dbReference>
<evidence type="ECO:0000256" key="1">
    <source>
        <dbReference type="ARBA" id="ARBA00004286"/>
    </source>
</evidence>
<feature type="region of interest" description="Disordered" evidence="11">
    <location>
        <begin position="62"/>
        <end position="90"/>
    </location>
</feature>
<dbReference type="STRING" id="195883.A0A482WG23"/>
<accession>A0A482WG23</accession>
<evidence type="ECO:0000256" key="11">
    <source>
        <dbReference type="SAM" id="MobiDB-lite"/>
    </source>
</evidence>
<evidence type="ECO:0000256" key="9">
    <source>
        <dbReference type="ARBA" id="ARBA00023067"/>
    </source>
</evidence>
<dbReference type="InParanoid" id="A0A482WG23"/>
<proteinExistence type="inferred from homology"/>
<comment type="subcellular location">
    <subcellularLocation>
        <location evidence="1">Chromosome</location>
    </subcellularLocation>
    <subcellularLocation>
        <location evidence="2">Cytoplasm</location>
    </subcellularLocation>
</comment>
<dbReference type="EMBL" id="QKKF02037264">
    <property type="protein sequence ID" value="RZF32290.1"/>
    <property type="molecule type" value="Genomic_DNA"/>
</dbReference>
<sequence length="832" mass="92964">MFSSDSEDDTFERMAPKRRAAPPKLGKRRRGGNETTDDEDLDVVEESANSLLTPNMSAITPNVSISGGNTSHPAFNGSEAAAHSTPDLQNHRDELKEAKQKKRSFVADTYAHVSSVINDDQEEAWQLAQESRTSAAPTSDSLHLLQKQQPYQIAGACFDIKLSSEQLSEHLANCIQLNAANKINKGNAFNLQLIDYMFVLLRRNDKTMQDFPTMSCSLDASTRIYACRVDSVHAGIMEIVSGLSRAGEKNKKKMSKADGGSGGEENSDEEGGNEQQRARARKRKAVIASSLDALCRTKIETASWMQRPAIQPDFTSLLRQASVTQADNCCLSLLQDDIKLIPPRRSKQPATTERNKQIVSVPIDLTASSYDYDFGFSWSDGEDGDASSDVINDYDDNDFSFNVHNNTVISAVSHRNSNFSSGVEDDVFVSPNDLEEEEEEEVEAVKEAPPKNKESLVSVVSGDDCDNEVLINESIGGDDSCDEVVAEVKEPNKKRHDTLSLVSSKALLAEGDSCYSYIDSELLPDVWVGPEFWKPKFKRGKPAACQQAPEKVVEKKTRRKNKRTDLLSFEDFTNVDEIFDKKSGTAAQTRMIGKMSEKKLTLPGKKNCKMQDVYRSFLRKNLFYKPFLKPDKDSTEARVEYEYADDGEHLFSNENNRIGDIDGEGVGGIVINNDNNQSDCDDFNDDYAEEPVEHVDDDEDDNVEEAGSNEVFSAENLVPMPKLVQCDAIKYATVPKRLDMKKLKTTIWSMLDLEDDKENRRSSKIEKNEHRTFSNIYRHLPEQIVGEMRKDMSPALAFLAILHLANEKTLSIKPADSTLTDLEIRKAFFDNS</sequence>
<dbReference type="GO" id="GO:0000796">
    <property type="term" value="C:condensin complex"/>
    <property type="evidence" value="ECO:0007669"/>
    <property type="project" value="InterPro"/>
</dbReference>
<evidence type="ECO:0000256" key="6">
    <source>
        <dbReference type="ARBA" id="ARBA00022490"/>
    </source>
</evidence>
<evidence type="ECO:0000313" key="13">
    <source>
        <dbReference type="Proteomes" id="UP000291343"/>
    </source>
</evidence>
<feature type="region of interest" description="Disordered" evidence="11">
    <location>
        <begin position="1"/>
        <end position="49"/>
    </location>
</feature>
<name>A0A482WG23_LAOST</name>
<feature type="compositionally biased region" description="Polar residues" evidence="11">
    <location>
        <begin position="62"/>
        <end position="73"/>
    </location>
</feature>
<dbReference type="SMR" id="A0A482WG23"/>
<dbReference type="GO" id="GO:0051301">
    <property type="term" value="P:cell division"/>
    <property type="evidence" value="ECO:0007669"/>
    <property type="project" value="UniProtKB-KW"/>
</dbReference>
<feature type="region of interest" description="Disordered" evidence="11">
    <location>
        <begin position="247"/>
        <end position="282"/>
    </location>
</feature>
<evidence type="ECO:0000256" key="8">
    <source>
        <dbReference type="ARBA" id="ARBA00022776"/>
    </source>
</evidence>
<feature type="compositionally biased region" description="Acidic residues" evidence="11">
    <location>
        <begin position="1"/>
        <end position="10"/>
    </location>
</feature>
<protein>
    <recommendedName>
        <fullName evidence="4">Condensin complex subunit 2</fullName>
    </recommendedName>
</protein>
<gene>
    <name evidence="12" type="ORF">LSTR_LSTR001754</name>
</gene>
<dbReference type="FunCoup" id="A0A482WG23">
    <property type="interactions" value="936"/>
</dbReference>
<keyword evidence="5" id="KW-0158">Chromosome</keyword>
<comment type="caution">
    <text evidence="12">The sequence shown here is derived from an EMBL/GenBank/DDBJ whole genome shotgun (WGS) entry which is preliminary data.</text>
</comment>
<dbReference type="Pfam" id="PF05786">
    <property type="entry name" value="Cnd2"/>
    <property type="match status" value="2"/>
</dbReference>
<keyword evidence="9" id="KW-0226">DNA condensation</keyword>
<keyword evidence="10" id="KW-0131">Cell cycle</keyword>
<evidence type="ECO:0000256" key="3">
    <source>
        <dbReference type="ARBA" id="ARBA00009471"/>
    </source>
</evidence>
<dbReference type="OrthoDB" id="362021at2759"/>
<dbReference type="InterPro" id="IPR022816">
    <property type="entry name" value="Condensin_barren_su2"/>
</dbReference>
<evidence type="ECO:0000313" key="12">
    <source>
        <dbReference type="EMBL" id="RZF32290.1"/>
    </source>
</evidence>